<dbReference type="PATRIC" id="fig|1122985.7.peg.2937"/>
<name>A0A069QEA3_HOYLO</name>
<evidence type="ECO:0000256" key="7">
    <source>
        <dbReference type="SAM" id="Phobius"/>
    </source>
</evidence>
<keyword evidence="4 7" id="KW-0812">Transmembrane</keyword>
<dbReference type="AlphaFoldDB" id="A0A069QEA3"/>
<accession>A0A069QEA3</accession>
<evidence type="ECO:0000256" key="6">
    <source>
        <dbReference type="ARBA" id="ARBA00023136"/>
    </source>
</evidence>
<protein>
    <submittedName>
        <fullName evidence="8">DoxX family protein</fullName>
    </submittedName>
</protein>
<dbReference type="InterPro" id="IPR051907">
    <property type="entry name" value="DoxX-like_oxidoreductase"/>
</dbReference>
<comment type="similarity">
    <text evidence="2">Belongs to the DoxX family.</text>
</comment>
<dbReference type="EMBL" id="JNGW01000121">
    <property type="protein sequence ID" value="KDR51130.1"/>
    <property type="molecule type" value="Genomic_DNA"/>
</dbReference>
<gene>
    <name evidence="8" type="ORF">HMPREF1991_02842</name>
</gene>
<evidence type="ECO:0000313" key="9">
    <source>
        <dbReference type="Proteomes" id="UP000027442"/>
    </source>
</evidence>
<keyword evidence="3" id="KW-1003">Cell membrane</keyword>
<dbReference type="RefSeq" id="WP_018967178.1">
    <property type="nucleotide sequence ID" value="NZ_KB899213.1"/>
</dbReference>
<dbReference type="eggNOG" id="COG2259">
    <property type="taxonomic scope" value="Bacteria"/>
</dbReference>
<evidence type="ECO:0000256" key="1">
    <source>
        <dbReference type="ARBA" id="ARBA00004651"/>
    </source>
</evidence>
<evidence type="ECO:0000256" key="2">
    <source>
        <dbReference type="ARBA" id="ARBA00006679"/>
    </source>
</evidence>
<dbReference type="InterPro" id="IPR032808">
    <property type="entry name" value="DoxX"/>
</dbReference>
<dbReference type="Proteomes" id="UP000027442">
    <property type="component" value="Unassembled WGS sequence"/>
</dbReference>
<organism evidence="8 9">
    <name type="scientific">Hoylesella loescheii DSM 19665 = JCM 12249 = ATCC 15930</name>
    <dbReference type="NCBI Taxonomy" id="1122985"/>
    <lineage>
        <taxon>Bacteria</taxon>
        <taxon>Pseudomonadati</taxon>
        <taxon>Bacteroidota</taxon>
        <taxon>Bacteroidia</taxon>
        <taxon>Bacteroidales</taxon>
        <taxon>Prevotellaceae</taxon>
        <taxon>Hoylesella</taxon>
    </lineage>
</organism>
<keyword evidence="6 7" id="KW-0472">Membrane</keyword>
<proteinExistence type="inferred from homology"/>
<comment type="subcellular location">
    <subcellularLocation>
        <location evidence="1">Cell membrane</location>
        <topology evidence="1">Multi-pass membrane protein</topology>
    </subcellularLocation>
</comment>
<evidence type="ECO:0000313" key="8">
    <source>
        <dbReference type="EMBL" id="KDR51130.1"/>
    </source>
</evidence>
<evidence type="ECO:0000256" key="5">
    <source>
        <dbReference type="ARBA" id="ARBA00022989"/>
    </source>
</evidence>
<evidence type="ECO:0000256" key="4">
    <source>
        <dbReference type="ARBA" id="ARBA00022692"/>
    </source>
</evidence>
<feature type="transmembrane region" description="Helical" evidence="7">
    <location>
        <begin position="58"/>
        <end position="79"/>
    </location>
</feature>
<comment type="caution">
    <text evidence="8">The sequence shown here is derived from an EMBL/GenBank/DDBJ whole genome shotgun (WGS) entry which is preliminary data.</text>
</comment>
<keyword evidence="9" id="KW-1185">Reference proteome</keyword>
<keyword evidence="5 7" id="KW-1133">Transmembrane helix</keyword>
<dbReference type="GO" id="GO:0005886">
    <property type="term" value="C:plasma membrane"/>
    <property type="evidence" value="ECO:0007669"/>
    <property type="project" value="UniProtKB-SubCell"/>
</dbReference>
<dbReference type="Pfam" id="PF07681">
    <property type="entry name" value="DoxX"/>
    <property type="match status" value="1"/>
</dbReference>
<evidence type="ECO:0000256" key="3">
    <source>
        <dbReference type="ARBA" id="ARBA00022475"/>
    </source>
</evidence>
<dbReference type="PANTHER" id="PTHR33452">
    <property type="entry name" value="OXIDOREDUCTASE CATD-RELATED"/>
    <property type="match status" value="1"/>
</dbReference>
<feature type="transmembrane region" description="Helical" evidence="7">
    <location>
        <begin position="86"/>
        <end position="106"/>
    </location>
</feature>
<dbReference type="HOGENOM" id="CLU_058421_6_5_10"/>
<feature type="transmembrane region" description="Helical" evidence="7">
    <location>
        <begin position="20"/>
        <end position="38"/>
    </location>
</feature>
<reference evidence="8 9" key="1">
    <citation type="submission" date="2013-08" db="EMBL/GenBank/DDBJ databases">
        <authorList>
            <person name="Weinstock G."/>
            <person name="Sodergren E."/>
            <person name="Wylie T."/>
            <person name="Fulton L."/>
            <person name="Fulton R."/>
            <person name="Fronick C."/>
            <person name="O'Laughlin M."/>
            <person name="Godfrey J."/>
            <person name="Miner T."/>
            <person name="Herter B."/>
            <person name="Appelbaum E."/>
            <person name="Cordes M."/>
            <person name="Lek S."/>
            <person name="Wollam A."/>
            <person name="Pepin K.H."/>
            <person name="Palsikar V.B."/>
            <person name="Mitreva M."/>
            <person name="Wilson R.K."/>
        </authorList>
    </citation>
    <scope>NUCLEOTIDE SEQUENCE [LARGE SCALE GENOMIC DNA]</scope>
    <source>
        <strain evidence="8 9">ATCC 15930</strain>
    </source>
</reference>
<sequence length="145" mass="15841">MEKVLRILLPNAQQSCRTALYLLVARVVFGLLLAMHGWQKLQGFEQMSAHFPDPLGLGSSLSLTLAIFGELACSLALVIGLASRLVLLPMIFTMCVAFFMAHGGSIAEGELAFVYLVVFVLLFLTGPGRFSVDGWIAKKIERVKI</sequence>
<dbReference type="PANTHER" id="PTHR33452:SF1">
    <property type="entry name" value="INNER MEMBRANE PROTEIN YPHA-RELATED"/>
    <property type="match status" value="1"/>
</dbReference>
<feature type="transmembrane region" description="Helical" evidence="7">
    <location>
        <begin position="112"/>
        <end position="132"/>
    </location>
</feature>